<comment type="caution">
    <text evidence="3">The sequence shown here is derived from an EMBL/GenBank/DDBJ whole genome shotgun (WGS) entry which is preliminary data.</text>
</comment>
<dbReference type="Proteomes" id="UP000308133">
    <property type="component" value="Unassembled WGS sequence"/>
</dbReference>
<reference evidence="3 4" key="1">
    <citation type="submission" date="2018-02" db="EMBL/GenBank/DDBJ databases">
        <title>Draft genome sequences of Elsinoe sp., causing black scab on jojoba.</title>
        <authorList>
            <person name="Stodart B."/>
            <person name="Jeffress S."/>
            <person name="Ash G."/>
            <person name="Arun Chinnappa K."/>
        </authorList>
    </citation>
    <scope>NUCLEOTIDE SEQUENCE [LARGE SCALE GENOMIC DNA]</scope>
    <source>
        <strain evidence="3 4">Hillstone_2</strain>
    </source>
</reference>
<organism evidence="3 4">
    <name type="scientific">Elsinoe australis</name>
    <dbReference type="NCBI Taxonomy" id="40998"/>
    <lineage>
        <taxon>Eukaryota</taxon>
        <taxon>Fungi</taxon>
        <taxon>Dikarya</taxon>
        <taxon>Ascomycota</taxon>
        <taxon>Pezizomycotina</taxon>
        <taxon>Dothideomycetes</taxon>
        <taxon>Dothideomycetidae</taxon>
        <taxon>Myriangiales</taxon>
        <taxon>Elsinoaceae</taxon>
        <taxon>Elsinoe</taxon>
    </lineage>
</organism>
<sequence>MSNPFPSTTSEPGRGAIDLIFVPPRGSALRQVSYQYPLKLVAPAPLTTEDEAYVQTVYLLSYGGGLVAGDSIDLTITLDDNTRLILLTQGSTKIFKSPASNVLTRQFMSVRVTSGAGLCYLPDPVQPFEKSCFEQKQVYTLVASKSSEGSVTGSVCALDWVSQGRNARGEDWNMWRYASRNDVWLEMDQKDDTRKRLLLRDNLILDPHAKTQSGTAISSYAEQMHKMGIFGTLMLFGQLSESLAQFFHQEFRLIPRIGGRKWDGSDDGQELTEVELRREQRQGQEALDGLLWSVATLRGCTVVKFGAREVEGGKRWLKTMLEAEGSVVKHYGERALLCLR</sequence>
<evidence type="ECO:0000256" key="1">
    <source>
        <dbReference type="ARBA" id="ARBA00007177"/>
    </source>
</evidence>
<keyword evidence="2" id="KW-0143">Chaperone</keyword>
<dbReference type="Pfam" id="PF01774">
    <property type="entry name" value="UreD"/>
    <property type="match status" value="1"/>
</dbReference>
<dbReference type="PANTHER" id="PTHR33643">
    <property type="entry name" value="UREASE ACCESSORY PROTEIN D"/>
    <property type="match status" value="1"/>
</dbReference>
<dbReference type="InterPro" id="IPR002669">
    <property type="entry name" value="UreD"/>
</dbReference>
<dbReference type="AlphaFoldDB" id="A0A4U7AZG3"/>
<protein>
    <submittedName>
        <fullName evidence="3">UreD urease accessory protein</fullName>
    </submittedName>
</protein>
<evidence type="ECO:0000256" key="2">
    <source>
        <dbReference type="ARBA" id="ARBA00023186"/>
    </source>
</evidence>
<evidence type="ECO:0000313" key="4">
    <source>
        <dbReference type="Proteomes" id="UP000308133"/>
    </source>
</evidence>
<dbReference type="EMBL" id="PTQR01000074">
    <property type="protein sequence ID" value="TKX22070.1"/>
    <property type="molecule type" value="Genomic_DNA"/>
</dbReference>
<dbReference type="HAMAP" id="MF_01384">
    <property type="entry name" value="UreD"/>
    <property type="match status" value="1"/>
</dbReference>
<gene>
    <name evidence="3" type="ORF">C1H76_5703</name>
</gene>
<dbReference type="PANTHER" id="PTHR33643:SF1">
    <property type="entry name" value="UREASE ACCESSORY PROTEIN D"/>
    <property type="match status" value="1"/>
</dbReference>
<comment type="similarity">
    <text evidence="1">Belongs to the UreD family.</text>
</comment>
<evidence type="ECO:0000313" key="3">
    <source>
        <dbReference type="EMBL" id="TKX22070.1"/>
    </source>
</evidence>
<accession>A0A4U7AZG3</accession>
<dbReference type="GO" id="GO:0016151">
    <property type="term" value="F:nickel cation binding"/>
    <property type="evidence" value="ECO:0007669"/>
    <property type="project" value="InterPro"/>
</dbReference>
<name>A0A4U7AZG3_9PEZI</name>
<proteinExistence type="inferred from homology"/>